<keyword evidence="4" id="KW-1185">Reference proteome</keyword>
<keyword evidence="2" id="KW-0472">Membrane</keyword>
<dbReference type="RefSeq" id="WP_048569738.1">
    <property type="nucleotide sequence ID" value="NZ_LFVU01000005.1"/>
</dbReference>
<gene>
    <name evidence="3" type="ORF">CLCY_11c00550</name>
</gene>
<evidence type="ECO:0000313" key="4">
    <source>
        <dbReference type="Proteomes" id="UP000036756"/>
    </source>
</evidence>
<dbReference type="AlphaFoldDB" id="A0A0J8G4X2"/>
<dbReference type="PATRIC" id="fig|1121307.3.peg.170"/>
<feature type="compositionally biased region" description="Basic and acidic residues" evidence="1">
    <location>
        <begin position="118"/>
        <end position="135"/>
    </location>
</feature>
<proteinExistence type="predicted"/>
<evidence type="ECO:0000256" key="2">
    <source>
        <dbReference type="SAM" id="Phobius"/>
    </source>
</evidence>
<protein>
    <submittedName>
        <fullName evidence="3">Uncharacterized protein</fullName>
    </submittedName>
</protein>
<feature type="transmembrane region" description="Helical" evidence="2">
    <location>
        <begin position="170"/>
        <end position="188"/>
    </location>
</feature>
<feature type="region of interest" description="Disordered" evidence="1">
    <location>
        <begin position="41"/>
        <end position="141"/>
    </location>
</feature>
<keyword evidence="2" id="KW-1133">Transmembrane helix</keyword>
<reference evidence="3 4" key="1">
    <citation type="submission" date="2015-06" db="EMBL/GenBank/DDBJ databases">
        <title>Draft genome sequence of the purine-degrading Clostridium cylindrosporum HC-1 (DSM 605).</title>
        <authorList>
            <person name="Poehlein A."/>
            <person name="Schiel-Bengelsdorf B."/>
            <person name="Bengelsdorf F."/>
            <person name="Daniel R."/>
            <person name="Duerre P."/>
        </authorList>
    </citation>
    <scope>NUCLEOTIDE SEQUENCE [LARGE SCALE GENOMIC DNA]</scope>
    <source>
        <strain evidence="3 4">DSM 605</strain>
    </source>
</reference>
<comment type="caution">
    <text evidence="3">The sequence shown here is derived from an EMBL/GenBank/DDBJ whole genome shotgun (WGS) entry which is preliminary data.</text>
</comment>
<dbReference type="Proteomes" id="UP000036756">
    <property type="component" value="Unassembled WGS sequence"/>
</dbReference>
<dbReference type="EMBL" id="LFVU01000005">
    <property type="protein sequence ID" value="KMT22721.1"/>
    <property type="molecule type" value="Genomic_DNA"/>
</dbReference>
<organism evidence="3 4">
    <name type="scientific">Clostridium cylindrosporum DSM 605</name>
    <dbReference type="NCBI Taxonomy" id="1121307"/>
    <lineage>
        <taxon>Bacteria</taxon>
        <taxon>Bacillati</taxon>
        <taxon>Bacillota</taxon>
        <taxon>Clostridia</taxon>
        <taxon>Eubacteriales</taxon>
        <taxon>Clostridiaceae</taxon>
        <taxon>Clostridium</taxon>
    </lineage>
</organism>
<feature type="compositionally biased region" description="Low complexity" evidence="1">
    <location>
        <begin position="41"/>
        <end position="117"/>
    </location>
</feature>
<dbReference type="STRING" id="1121307.CLCY_11c00550"/>
<sequence>MAIIKKQGFILKVALIFIFTFVSLAGYSLDLKNSTVYSDASAKSRSSSGGFKSSSFKSSSSSSSSWFSSKPKSSSNSSGFKSGGFKSSGGSSSKGYNSGSFKSTKDGSSSGYGSGSFKESKTPKVDSTPKTDTSKNYKKGSSSAYPVPIPIGGYSPFGFRTIGSYYMMKYIVSAIVITIIVIALYLIYRKMRNRRH</sequence>
<evidence type="ECO:0000313" key="3">
    <source>
        <dbReference type="EMBL" id="KMT22721.1"/>
    </source>
</evidence>
<evidence type="ECO:0000256" key="1">
    <source>
        <dbReference type="SAM" id="MobiDB-lite"/>
    </source>
</evidence>
<name>A0A0J8G4X2_CLOCY</name>
<feature type="transmembrane region" description="Helical" evidence="2">
    <location>
        <begin position="9"/>
        <end position="29"/>
    </location>
</feature>
<keyword evidence="2" id="KW-0812">Transmembrane</keyword>
<accession>A0A0J8G4X2</accession>